<dbReference type="InterPro" id="IPR000270">
    <property type="entry name" value="PB1_dom"/>
</dbReference>
<dbReference type="GO" id="GO:0043332">
    <property type="term" value="C:mating projection tip"/>
    <property type="evidence" value="ECO:0007669"/>
    <property type="project" value="TreeGrafter"/>
</dbReference>
<dbReference type="InterPro" id="IPR053026">
    <property type="entry name" value="CDC42_GEF"/>
</dbReference>
<dbReference type="GO" id="GO:0000935">
    <property type="term" value="C:division septum"/>
    <property type="evidence" value="ECO:0007669"/>
    <property type="project" value="TreeGrafter"/>
</dbReference>
<dbReference type="HOGENOM" id="CLU_007879_1_0_1"/>
<dbReference type="FunFam" id="3.10.20.90:FF:000176">
    <property type="entry name" value="Rho guanyl nucleotide exchange factor"/>
    <property type="match status" value="1"/>
</dbReference>
<dbReference type="SUPFAM" id="SSF48065">
    <property type="entry name" value="DBL homology domain (DH-domain)"/>
    <property type="match status" value="1"/>
</dbReference>
<feature type="compositionally biased region" description="Pro residues" evidence="1">
    <location>
        <begin position="620"/>
        <end position="636"/>
    </location>
</feature>
<feature type="compositionally biased region" description="Low complexity" evidence="1">
    <location>
        <begin position="736"/>
        <end position="746"/>
    </location>
</feature>
<dbReference type="Gene3D" id="3.10.20.90">
    <property type="entry name" value="Phosphatidylinositol 3-kinase Catalytic Subunit, Chain A, domain 1"/>
    <property type="match status" value="1"/>
</dbReference>
<feature type="compositionally biased region" description="Polar residues" evidence="1">
    <location>
        <begin position="863"/>
        <end position="875"/>
    </location>
</feature>
<dbReference type="GO" id="GO:0031106">
    <property type="term" value="P:septin ring organization"/>
    <property type="evidence" value="ECO:0007669"/>
    <property type="project" value="TreeGrafter"/>
</dbReference>
<evidence type="ECO:0000256" key="1">
    <source>
        <dbReference type="SAM" id="MobiDB-lite"/>
    </source>
</evidence>
<dbReference type="FunFam" id="2.30.29.30:FF:000364">
    <property type="entry name" value="Rho guanyl nucleotide exchange factor"/>
    <property type="match status" value="1"/>
</dbReference>
<dbReference type="InterPro" id="IPR001331">
    <property type="entry name" value="GDS_CDC24_CS"/>
</dbReference>
<proteinExistence type="predicted"/>
<dbReference type="Gene3D" id="2.30.29.30">
    <property type="entry name" value="Pleckstrin-homology domain (PH domain)/Phosphotyrosine-binding domain (PTB)"/>
    <property type="match status" value="1"/>
</dbReference>
<dbReference type="GO" id="GO:0005085">
    <property type="term" value="F:guanyl-nucleotide exchange factor activity"/>
    <property type="evidence" value="ECO:0007669"/>
    <property type="project" value="InterPro"/>
</dbReference>
<dbReference type="PANTHER" id="PTHR47339">
    <property type="entry name" value="CELL DIVISION CONTROL PROTEIN 24"/>
    <property type="match status" value="1"/>
</dbReference>
<dbReference type="EMBL" id="KI911155">
    <property type="protein sequence ID" value="ETR99785.1"/>
    <property type="molecule type" value="Genomic_DNA"/>
</dbReference>
<dbReference type="InterPro" id="IPR000219">
    <property type="entry name" value="DH_dom"/>
</dbReference>
<dbReference type="Pfam" id="PF15411">
    <property type="entry name" value="PH_10"/>
    <property type="match status" value="1"/>
</dbReference>
<evidence type="ECO:0000313" key="4">
    <source>
        <dbReference type="Proteomes" id="UP000024376"/>
    </source>
</evidence>
<dbReference type="GO" id="GO:0035556">
    <property type="term" value="P:intracellular signal transduction"/>
    <property type="evidence" value="ECO:0007669"/>
    <property type="project" value="InterPro"/>
</dbReference>
<dbReference type="GO" id="GO:0005634">
    <property type="term" value="C:nucleus"/>
    <property type="evidence" value="ECO:0007669"/>
    <property type="project" value="TreeGrafter"/>
</dbReference>
<dbReference type="CDD" id="cd13246">
    <property type="entry name" value="PH_Scd1"/>
    <property type="match status" value="1"/>
</dbReference>
<dbReference type="Gene3D" id="1.20.900.10">
    <property type="entry name" value="Dbl homology (DH) domain"/>
    <property type="match status" value="1"/>
</dbReference>
<dbReference type="KEGG" id="trr:M419DRAFT_85499"/>
<dbReference type="InterPro" id="IPR011993">
    <property type="entry name" value="PH-like_dom_sf"/>
</dbReference>
<dbReference type="InterPro" id="IPR035899">
    <property type="entry name" value="DBL_dom_sf"/>
</dbReference>
<dbReference type="SUPFAM" id="SSF50729">
    <property type="entry name" value="PH domain-like"/>
    <property type="match status" value="1"/>
</dbReference>
<dbReference type="GO" id="GO:0030010">
    <property type="term" value="P:establishment of cell polarity"/>
    <property type="evidence" value="ECO:0007669"/>
    <property type="project" value="TreeGrafter"/>
</dbReference>
<gene>
    <name evidence="3" type="ORF">M419DRAFT_85499</name>
</gene>
<dbReference type="SUPFAM" id="SSF54277">
    <property type="entry name" value="CAD &amp; PB1 domains"/>
    <property type="match status" value="1"/>
</dbReference>
<dbReference type="AlphaFoldDB" id="A0A024S5N2"/>
<accession>A0A024S5N2</accession>
<feature type="compositionally biased region" description="Low complexity" evidence="1">
    <location>
        <begin position="828"/>
        <end position="839"/>
    </location>
</feature>
<evidence type="ECO:0000313" key="3">
    <source>
        <dbReference type="EMBL" id="ETR99785.1"/>
    </source>
</evidence>
<dbReference type="Pfam" id="PF00564">
    <property type="entry name" value="PB1"/>
    <property type="match status" value="1"/>
</dbReference>
<dbReference type="PANTHER" id="PTHR47339:SF1">
    <property type="entry name" value="CELL DIVISION CONTROL PROTEIN 24"/>
    <property type="match status" value="1"/>
</dbReference>
<feature type="region of interest" description="Disordered" evidence="1">
    <location>
        <begin position="526"/>
        <end position="876"/>
    </location>
</feature>
<reference evidence="4" key="1">
    <citation type="journal article" date="2013" name="Ind. Biotechnol.">
        <title>Comparative genomics analysis of Trichoderma reesei strains.</title>
        <authorList>
            <person name="Koike H."/>
            <person name="Aerts A."/>
            <person name="LaButti K."/>
            <person name="Grigoriev I.V."/>
            <person name="Baker S.E."/>
        </authorList>
    </citation>
    <scope>NUCLEOTIDE SEQUENCE [LARGE SCALE GENOMIC DNA]</scope>
    <source>
        <strain evidence="4">ATCC 56765 / BCRC 32924 / NRRL 11460 / Rut C-30</strain>
    </source>
</reference>
<name>A0A024S5N2_HYPJR</name>
<dbReference type="CDD" id="cd05992">
    <property type="entry name" value="PB1"/>
    <property type="match status" value="1"/>
</dbReference>
<feature type="compositionally biased region" description="Polar residues" evidence="1">
    <location>
        <begin position="592"/>
        <end position="614"/>
    </location>
</feature>
<dbReference type="PROSITE" id="PS00741">
    <property type="entry name" value="DH_1"/>
    <property type="match status" value="1"/>
</dbReference>
<dbReference type="SMART" id="SM00325">
    <property type="entry name" value="RhoGEF"/>
    <property type="match status" value="1"/>
</dbReference>
<sequence>MSSSAPRTSQLSGSTYAGSSTSLTTLNSDMTVVANGPVVATSNIINQKADASRSLYQICISLKQRLAQVPGFEPFLENLDPTDPVDPLWNLFRSGYPLLVIYNSLQPAEPLSVDDANASDSKKSKIAIFKFVQACMKELQVPPSDSFVITDLMGNDTSGFVKVTQVVNYVLDLAEQRGHLLQLQPYPDGEPAEAGDGPKMTYRDHVVKELVDTERKYVQDLENLHDLKKALEQKGVIPGDVVHQIFLNINSILDFQRRFLIRVETTNSMPAAIQRWGQPFVTHEEFFSIYQPFIANQRKAAQVAKEVFDQIQLSDHPVAADFNTLDGFLLKPMQRLVKYPLLLKDLAKKTEDAETKEDLLAGCEAAERVLQKANEAVNRDLLDDALEELIVRVDDWKSHKIESFGKLLLHGIYGVITGKSEQEKDYEIYLFECILLCCKEISPNKSKDKKDKARQQGPKTKNKNAKLQLKGRIFMTNVTDVVSLSKPGSHSVQIWWKGDPGVENFTIKFLTEEMMKKWATGLETQRKENAPKLAASPADDPTDFAWTRDNAGGLENPYLQQEDDDDDDIGPATAPAQFPMPASSFGGAIPRTASSSNLRELRQRSVTAETSATLASIARAPPPRFPMPMPPPPPVAPLSLQTASTMSIPSPGFRGGDSYFSPIGDSPASSRTSTTSGMFPPTSYPFPKSGTPQPGWDENNRYTAPAMPRAPSRDGTPPNVYPNGRNPRGPLKDSNAAAAAAAAAAANGSQRSRSYSTPDVNAQGQRRQPSQSNIPAVPGIPLHLHPAHDSSIPRSQTGSPRNDAPAPGRTNTQSPGAPGVRMHKHSHSGSMSGSTGGTMAQFPTQPIYPRQNTPGPAIGANGTAGSRTNPTQITSPDVAMPTQLKVRVTCDTGNYITLVVAFNITYQSLVDRIDAKLARFTSSSIAQGALKLRYQDEDEDFVTIESDDDIQIAFMEFRDGMKNAFNGGVGEIELFCVGEMAP</sequence>
<evidence type="ECO:0000259" key="2">
    <source>
        <dbReference type="PROSITE" id="PS50010"/>
    </source>
</evidence>
<dbReference type="OrthoDB" id="1594986at2759"/>
<dbReference type="InterPro" id="IPR001849">
    <property type="entry name" value="PH_domain"/>
</dbReference>
<protein>
    <recommendedName>
        <fullName evidence="2">DH domain-containing protein</fullName>
    </recommendedName>
</protein>
<dbReference type="PROSITE" id="PS50010">
    <property type="entry name" value="DH_2"/>
    <property type="match status" value="1"/>
</dbReference>
<dbReference type="InterPro" id="IPR010481">
    <property type="entry name" value="Cdc24/Scd1_N"/>
</dbReference>
<dbReference type="Proteomes" id="UP000024376">
    <property type="component" value="Unassembled WGS sequence"/>
</dbReference>
<dbReference type="CDD" id="cd00160">
    <property type="entry name" value="RhoGEF"/>
    <property type="match status" value="1"/>
</dbReference>
<feature type="compositionally biased region" description="Polar residues" evidence="1">
    <location>
        <begin position="667"/>
        <end position="677"/>
    </location>
</feature>
<feature type="compositionally biased region" description="Polar residues" evidence="1">
    <location>
        <begin position="639"/>
        <end position="648"/>
    </location>
</feature>
<feature type="domain" description="DH" evidence="2">
    <location>
        <begin position="202"/>
        <end position="376"/>
    </location>
</feature>
<dbReference type="InterPro" id="IPR033511">
    <property type="entry name" value="Cdc24/Scd1_PH_dom"/>
</dbReference>
<dbReference type="SMART" id="SM00233">
    <property type="entry name" value="PH"/>
    <property type="match status" value="1"/>
</dbReference>
<dbReference type="GO" id="GO:0005737">
    <property type="term" value="C:cytoplasm"/>
    <property type="evidence" value="ECO:0007669"/>
    <property type="project" value="TreeGrafter"/>
</dbReference>
<dbReference type="Pfam" id="PF06395">
    <property type="entry name" value="CDC24"/>
    <property type="match status" value="1"/>
</dbReference>
<dbReference type="Pfam" id="PF00621">
    <property type="entry name" value="RhoGEF"/>
    <property type="match status" value="1"/>
</dbReference>
<feature type="compositionally biased region" description="Polar residues" evidence="1">
    <location>
        <begin position="747"/>
        <end position="774"/>
    </location>
</feature>
<organism evidence="3 4">
    <name type="scientific">Hypocrea jecorina (strain ATCC 56765 / BCRC 32924 / NRRL 11460 / Rut C-30)</name>
    <name type="common">Trichoderma reesei</name>
    <dbReference type="NCBI Taxonomy" id="1344414"/>
    <lineage>
        <taxon>Eukaryota</taxon>
        <taxon>Fungi</taxon>
        <taxon>Dikarya</taxon>
        <taxon>Ascomycota</taxon>
        <taxon>Pezizomycotina</taxon>
        <taxon>Sordariomycetes</taxon>
        <taxon>Hypocreomycetidae</taxon>
        <taxon>Hypocreales</taxon>
        <taxon>Hypocreaceae</taxon>
        <taxon>Trichoderma</taxon>
    </lineage>
</organism>